<dbReference type="SUPFAM" id="SSF55347">
    <property type="entry name" value="Glyceraldehyde-3-phosphate dehydrogenase-like, C-terminal domain"/>
    <property type="match status" value="1"/>
</dbReference>
<proteinExistence type="predicted"/>
<accession>A0A2R6AAP0</accession>
<dbReference type="GO" id="GO:0000166">
    <property type="term" value="F:nucleotide binding"/>
    <property type="evidence" value="ECO:0007669"/>
    <property type="project" value="InterPro"/>
</dbReference>
<dbReference type="InterPro" id="IPR051450">
    <property type="entry name" value="Gfo/Idh/MocA_Oxidoreductases"/>
</dbReference>
<dbReference type="PANTHER" id="PTHR43377:SF6">
    <property type="entry name" value="GFO_IDH_MOCA-LIKE OXIDOREDUCTASE N-TERMINAL DOMAIN-CONTAINING PROTEIN"/>
    <property type="match status" value="1"/>
</dbReference>
<evidence type="ECO:0000313" key="4">
    <source>
        <dbReference type="Proteomes" id="UP000240569"/>
    </source>
</evidence>
<evidence type="ECO:0000259" key="2">
    <source>
        <dbReference type="Pfam" id="PF22725"/>
    </source>
</evidence>
<protein>
    <submittedName>
        <fullName evidence="3">Uncharacterized protein</fullName>
    </submittedName>
</protein>
<evidence type="ECO:0000313" key="3">
    <source>
        <dbReference type="EMBL" id="PSN83482.1"/>
    </source>
</evidence>
<dbReference type="EMBL" id="NEXD01000102">
    <property type="protein sequence ID" value="PSN83482.1"/>
    <property type="molecule type" value="Genomic_DNA"/>
</dbReference>
<feature type="domain" description="GFO/IDH/MocA-like oxidoreductase" evidence="2">
    <location>
        <begin position="162"/>
        <end position="232"/>
    </location>
</feature>
<reference evidence="3 4" key="1">
    <citation type="submission" date="2017-04" db="EMBL/GenBank/DDBJ databases">
        <title>Novel microbial lineages endemic to geothermal iron-oxide mats fill important gaps in the evolutionary history of Archaea.</title>
        <authorList>
            <person name="Jay Z.J."/>
            <person name="Beam J.P."/>
            <person name="Dlakic M."/>
            <person name="Rusch D.B."/>
            <person name="Kozubal M.A."/>
            <person name="Inskeep W.P."/>
        </authorList>
    </citation>
    <scope>NUCLEOTIDE SEQUENCE [LARGE SCALE GENOMIC DNA]</scope>
    <source>
        <strain evidence="3">BE_D</strain>
    </source>
</reference>
<sequence length="343" mass="38375">MASSNSVALVGVGYWGPNYLRLVTESESFTLKVVCDKDPTRFGIKGLKKSNAKLFIDPLLAISSDVDCVILSTPATTHYELCKLALEAGKHVLVEKPLTLSLTQAKELFEIAKQNHLVLMAGQVYLYNNAIRFIRERLKSRRVLHLAHTRTGLGPIRNDVNAVWDLAIHDFAITTYLTQFPERVWGVGEALLGELEDTALCFLKMSSSIASIRVSWLDPLKRREISIVTQEEMIIFDDTNTQEPVKIYERGAQAQKLEGSQAAFKFLIKNGPVISPFIPYEEPLALQLERFAQRIEACETPYTWEDEVALRAVAIAEAVNMSIKKGGQEVKLIDPISLKVESL</sequence>
<dbReference type="Pfam" id="PF01408">
    <property type="entry name" value="GFO_IDH_MocA"/>
    <property type="match status" value="1"/>
</dbReference>
<feature type="domain" description="Gfo/Idh/MocA-like oxidoreductase N-terminal" evidence="1">
    <location>
        <begin position="7"/>
        <end position="122"/>
    </location>
</feature>
<dbReference type="InterPro" id="IPR055170">
    <property type="entry name" value="GFO_IDH_MocA-like_dom"/>
</dbReference>
<dbReference type="Proteomes" id="UP000240569">
    <property type="component" value="Unassembled WGS sequence"/>
</dbReference>
<dbReference type="Pfam" id="PF22725">
    <property type="entry name" value="GFO_IDH_MocA_C3"/>
    <property type="match status" value="1"/>
</dbReference>
<dbReference type="AlphaFoldDB" id="A0A2R6AAP0"/>
<dbReference type="Gene3D" id="3.30.360.10">
    <property type="entry name" value="Dihydrodipicolinate Reductase, domain 2"/>
    <property type="match status" value="1"/>
</dbReference>
<gene>
    <name evidence="3" type="ORF">B9Q02_10505</name>
</gene>
<dbReference type="InterPro" id="IPR036291">
    <property type="entry name" value="NAD(P)-bd_dom_sf"/>
</dbReference>
<dbReference type="Gene3D" id="3.40.50.720">
    <property type="entry name" value="NAD(P)-binding Rossmann-like Domain"/>
    <property type="match status" value="1"/>
</dbReference>
<dbReference type="SUPFAM" id="SSF51735">
    <property type="entry name" value="NAD(P)-binding Rossmann-fold domains"/>
    <property type="match status" value="1"/>
</dbReference>
<organism evidence="3 4">
    <name type="scientific">Candidatus Marsarchaeota G1 archaeon BE_D</name>
    <dbReference type="NCBI Taxonomy" id="1978156"/>
    <lineage>
        <taxon>Archaea</taxon>
        <taxon>Candidatus Marsarchaeota</taxon>
        <taxon>Candidatus Marsarchaeota group 1</taxon>
    </lineage>
</organism>
<comment type="caution">
    <text evidence="3">The sequence shown here is derived from an EMBL/GenBank/DDBJ whole genome shotgun (WGS) entry which is preliminary data.</text>
</comment>
<evidence type="ECO:0000259" key="1">
    <source>
        <dbReference type="Pfam" id="PF01408"/>
    </source>
</evidence>
<dbReference type="PANTHER" id="PTHR43377">
    <property type="entry name" value="BILIVERDIN REDUCTASE A"/>
    <property type="match status" value="1"/>
</dbReference>
<dbReference type="InterPro" id="IPR000683">
    <property type="entry name" value="Gfo/Idh/MocA-like_OxRdtase_N"/>
</dbReference>
<name>A0A2R6AAP0_9ARCH</name>